<protein>
    <submittedName>
        <fullName evidence="2">MarR family transcriptional regulator</fullName>
    </submittedName>
</protein>
<dbReference type="EMBL" id="VZDO01000002">
    <property type="protein sequence ID" value="KAB0682058.1"/>
    <property type="molecule type" value="Genomic_DNA"/>
</dbReference>
<dbReference type="SMART" id="SM00347">
    <property type="entry name" value="HTH_MARR"/>
    <property type="match status" value="1"/>
</dbReference>
<gene>
    <name evidence="2" type="ORF">F6X38_04460</name>
</gene>
<dbReference type="InterPro" id="IPR000835">
    <property type="entry name" value="HTH_MarR-typ"/>
</dbReference>
<evidence type="ECO:0000259" key="1">
    <source>
        <dbReference type="PROSITE" id="PS50995"/>
    </source>
</evidence>
<dbReference type="AlphaFoldDB" id="A0A7V7PSL3"/>
<accession>A0A7V7PSL3</accession>
<reference evidence="2 3" key="1">
    <citation type="submission" date="2019-09" db="EMBL/GenBank/DDBJ databases">
        <title>YIM 132180 draft genome.</title>
        <authorList>
            <person name="Zhang K."/>
        </authorList>
    </citation>
    <scope>NUCLEOTIDE SEQUENCE [LARGE SCALE GENOMIC DNA]</scope>
    <source>
        <strain evidence="2 3">YIM 132180</strain>
    </source>
</reference>
<keyword evidence="3" id="KW-1185">Reference proteome</keyword>
<dbReference type="SUPFAM" id="SSF46785">
    <property type="entry name" value="Winged helix' DNA-binding domain"/>
    <property type="match status" value="1"/>
</dbReference>
<dbReference type="Gene3D" id="1.10.10.10">
    <property type="entry name" value="Winged helix-like DNA-binding domain superfamily/Winged helix DNA-binding domain"/>
    <property type="match status" value="1"/>
</dbReference>
<organism evidence="2 3">
    <name type="scientific">Plantimonas leprariae</name>
    <dbReference type="NCBI Taxonomy" id="2615207"/>
    <lineage>
        <taxon>Bacteria</taxon>
        <taxon>Pseudomonadati</taxon>
        <taxon>Pseudomonadota</taxon>
        <taxon>Alphaproteobacteria</taxon>
        <taxon>Hyphomicrobiales</taxon>
        <taxon>Aurantimonadaceae</taxon>
        <taxon>Plantimonas</taxon>
    </lineage>
</organism>
<feature type="domain" description="HTH marR-type" evidence="1">
    <location>
        <begin position="30"/>
        <end position="167"/>
    </location>
</feature>
<dbReference type="PANTHER" id="PTHR33164:SF43">
    <property type="entry name" value="HTH-TYPE TRANSCRIPTIONAL REPRESSOR YETL"/>
    <property type="match status" value="1"/>
</dbReference>
<evidence type="ECO:0000313" key="2">
    <source>
        <dbReference type="EMBL" id="KAB0682058.1"/>
    </source>
</evidence>
<dbReference type="PRINTS" id="PR00598">
    <property type="entry name" value="HTHMARR"/>
</dbReference>
<name>A0A7V7PSL3_9HYPH</name>
<proteinExistence type="predicted"/>
<evidence type="ECO:0000313" key="3">
    <source>
        <dbReference type="Proteomes" id="UP000432089"/>
    </source>
</evidence>
<comment type="caution">
    <text evidence="2">The sequence shown here is derived from an EMBL/GenBank/DDBJ whole genome shotgun (WGS) entry which is preliminary data.</text>
</comment>
<dbReference type="GO" id="GO:0006950">
    <property type="term" value="P:response to stress"/>
    <property type="evidence" value="ECO:0007669"/>
    <property type="project" value="TreeGrafter"/>
</dbReference>
<dbReference type="PROSITE" id="PS50995">
    <property type="entry name" value="HTH_MARR_2"/>
    <property type="match status" value="1"/>
</dbReference>
<dbReference type="Pfam" id="PF01047">
    <property type="entry name" value="MarR"/>
    <property type="match status" value="1"/>
</dbReference>
<dbReference type="InterPro" id="IPR039422">
    <property type="entry name" value="MarR/SlyA-like"/>
</dbReference>
<dbReference type="GO" id="GO:0003700">
    <property type="term" value="F:DNA-binding transcription factor activity"/>
    <property type="evidence" value="ECO:0007669"/>
    <property type="project" value="InterPro"/>
</dbReference>
<dbReference type="InterPro" id="IPR036390">
    <property type="entry name" value="WH_DNA-bd_sf"/>
</dbReference>
<dbReference type="PANTHER" id="PTHR33164">
    <property type="entry name" value="TRANSCRIPTIONAL REGULATOR, MARR FAMILY"/>
    <property type="match status" value="1"/>
</dbReference>
<dbReference type="Proteomes" id="UP000432089">
    <property type="component" value="Unassembled WGS sequence"/>
</dbReference>
<dbReference type="RefSeq" id="WP_150968318.1">
    <property type="nucleotide sequence ID" value="NZ_VZDO01000002.1"/>
</dbReference>
<sequence length="170" mass="18197">MSHVQTASTSHVASAPQRDAASRHEAVDDVLSLVPHLLSIAKSVRQLVGIKLAGTEVLVGQDAMLLLFDGDEALPVSEVACRLSVRPSTVSKMADRLVAKGWLVRQTGPDDARQTLVRLTGDGRRVSDEVRALEASLDAELATALGADRSMIKTLAQLDAVLAKRLSRLR</sequence>
<dbReference type="InterPro" id="IPR036388">
    <property type="entry name" value="WH-like_DNA-bd_sf"/>
</dbReference>